<name>A0A517REH8_9PLAN</name>
<dbReference type="KEGG" id="gaz:Pan241w_23700"/>
<evidence type="ECO:0000313" key="2">
    <source>
        <dbReference type="EMBL" id="QDT42287.1"/>
    </source>
</evidence>
<dbReference type="EMBL" id="CP036269">
    <property type="protein sequence ID" value="QDT42287.1"/>
    <property type="molecule type" value="Genomic_DNA"/>
</dbReference>
<gene>
    <name evidence="2" type="ORF">Pan241w_23700</name>
</gene>
<dbReference type="AlphaFoldDB" id="A0A517REH8"/>
<dbReference type="InterPro" id="IPR007076">
    <property type="entry name" value="TfoX_N"/>
</dbReference>
<proteinExistence type="predicted"/>
<protein>
    <recommendedName>
        <fullName evidence="1">TfoX N-terminal domain-containing protein</fullName>
    </recommendedName>
</protein>
<evidence type="ECO:0000259" key="1">
    <source>
        <dbReference type="Pfam" id="PF04993"/>
    </source>
</evidence>
<dbReference type="SUPFAM" id="SSF159894">
    <property type="entry name" value="YgaC/TfoX-N like"/>
    <property type="match status" value="1"/>
</dbReference>
<dbReference type="RefSeq" id="WP_145215254.1">
    <property type="nucleotide sequence ID" value="NZ_CP036269.1"/>
</dbReference>
<keyword evidence="3" id="KW-1185">Reference proteome</keyword>
<feature type="domain" description="TfoX N-terminal" evidence="1">
    <location>
        <begin position="14"/>
        <end position="103"/>
    </location>
</feature>
<organism evidence="2 3">
    <name type="scientific">Gimesia alba</name>
    <dbReference type="NCBI Taxonomy" id="2527973"/>
    <lineage>
        <taxon>Bacteria</taxon>
        <taxon>Pseudomonadati</taxon>
        <taxon>Planctomycetota</taxon>
        <taxon>Planctomycetia</taxon>
        <taxon>Planctomycetales</taxon>
        <taxon>Planctomycetaceae</taxon>
        <taxon>Gimesia</taxon>
    </lineage>
</organism>
<dbReference type="Gene3D" id="3.30.1460.30">
    <property type="entry name" value="YgaC/TfoX-N like chaperone"/>
    <property type="match status" value="1"/>
</dbReference>
<evidence type="ECO:0000313" key="3">
    <source>
        <dbReference type="Proteomes" id="UP000317171"/>
    </source>
</evidence>
<dbReference type="Pfam" id="PF04993">
    <property type="entry name" value="TfoX_N"/>
    <property type="match status" value="1"/>
</dbReference>
<sequence length="110" mass="12722">MAYNEHLAERVHQLLKRRKGFSQRKMFGGICFMLHGNMCCGVTQNELMLRLGEKNARKALEEPFTREMDFTGKPLKSMIYVDQPGFEDEADLKDWVNRAVKFAQSLPPKA</sequence>
<accession>A0A517REH8</accession>
<reference evidence="2 3" key="1">
    <citation type="submission" date="2019-02" db="EMBL/GenBank/DDBJ databases">
        <title>Deep-cultivation of Planctomycetes and their phenomic and genomic characterization uncovers novel biology.</title>
        <authorList>
            <person name="Wiegand S."/>
            <person name="Jogler M."/>
            <person name="Boedeker C."/>
            <person name="Pinto D."/>
            <person name="Vollmers J."/>
            <person name="Rivas-Marin E."/>
            <person name="Kohn T."/>
            <person name="Peeters S.H."/>
            <person name="Heuer A."/>
            <person name="Rast P."/>
            <person name="Oberbeckmann S."/>
            <person name="Bunk B."/>
            <person name="Jeske O."/>
            <person name="Meyerdierks A."/>
            <person name="Storesund J.E."/>
            <person name="Kallscheuer N."/>
            <person name="Luecker S."/>
            <person name="Lage O.M."/>
            <person name="Pohl T."/>
            <person name="Merkel B.J."/>
            <person name="Hornburger P."/>
            <person name="Mueller R.-W."/>
            <person name="Bruemmer F."/>
            <person name="Labrenz M."/>
            <person name="Spormann A.M."/>
            <person name="Op den Camp H."/>
            <person name="Overmann J."/>
            <person name="Amann R."/>
            <person name="Jetten M.S.M."/>
            <person name="Mascher T."/>
            <person name="Medema M.H."/>
            <person name="Devos D.P."/>
            <person name="Kaster A.-K."/>
            <person name="Ovreas L."/>
            <person name="Rohde M."/>
            <person name="Galperin M.Y."/>
            <person name="Jogler C."/>
        </authorList>
    </citation>
    <scope>NUCLEOTIDE SEQUENCE [LARGE SCALE GENOMIC DNA]</scope>
    <source>
        <strain evidence="2 3">Pan241w</strain>
    </source>
</reference>
<dbReference type="OrthoDB" id="214902at2"/>
<dbReference type="Proteomes" id="UP000317171">
    <property type="component" value="Chromosome"/>
</dbReference>